<dbReference type="Proteomes" id="UP001157502">
    <property type="component" value="Chromosome 24"/>
</dbReference>
<gene>
    <name evidence="1" type="ORF">DPEC_G00266260</name>
</gene>
<protein>
    <submittedName>
        <fullName evidence="1">Uncharacterized protein</fullName>
    </submittedName>
</protein>
<dbReference type="EMBL" id="CM055751">
    <property type="protein sequence ID" value="KAJ7992845.1"/>
    <property type="molecule type" value="Genomic_DNA"/>
</dbReference>
<comment type="caution">
    <text evidence="1">The sequence shown here is derived from an EMBL/GenBank/DDBJ whole genome shotgun (WGS) entry which is preliminary data.</text>
</comment>
<evidence type="ECO:0000313" key="2">
    <source>
        <dbReference type="Proteomes" id="UP001157502"/>
    </source>
</evidence>
<keyword evidence="2" id="KW-1185">Reference proteome</keyword>
<proteinExistence type="predicted"/>
<sequence>MLGTLAATRVTRWLSYWSFSHERQSVGQRAATCNLGSGPVRKSYSQSSSAKACSALSRRLNFQSAEAHGVPVRSRQVDGAWSGSRRRGHGPRHVPVLRDNRRQGHVSTDPKATALAPVKSALQHHL</sequence>
<accession>A0ACC2FNC0</accession>
<reference evidence="1" key="1">
    <citation type="submission" date="2021-05" db="EMBL/GenBank/DDBJ databases">
        <authorList>
            <person name="Pan Q."/>
            <person name="Jouanno E."/>
            <person name="Zahm M."/>
            <person name="Klopp C."/>
            <person name="Cabau C."/>
            <person name="Louis A."/>
            <person name="Berthelot C."/>
            <person name="Parey E."/>
            <person name="Roest Crollius H."/>
            <person name="Montfort J."/>
            <person name="Robinson-Rechavi M."/>
            <person name="Bouchez O."/>
            <person name="Lampietro C."/>
            <person name="Lopez Roques C."/>
            <person name="Donnadieu C."/>
            <person name="Postlethwait J."/>
            <person name="Bobe J."/>
            <person name="Dillon D."/>
            <person name="Chandos A."/>
            <person name="von Hippel F."/>
            <person name="Guiguen Y."/>
        </authorList>
    </citation>
    <scope>NUCLEOTIDE SEQUENCE</scope>
    <source>
        <strain evidence="1">YG-Jan2019</strain>
    </source>
</reference>
<name>A0ACC2FNC0_DALPE</name>
<organism evidence="1 2">
    <name type="scientific">Dallia pectoralis</name>
    <name type="common">Alaska blackfish</name>
    <dbReference type="NCBI Taxonomy" id="75939"/>
    <lineage>
        <taxon>Eukaryota</taxon>
        <taxon>Metazoa</taxon>
        <taxon>Chordata</taxon>
        <taxon>Craniata</taxon>
        <taxon>Vertebrata</taxon>
        <taxon>Euteleostomi</taxon>
        <taxon>Actinopterygii</taxon>
        <taxon>Neopterygii</taxon>
        <taxon>Teleostei</taxon>
        <taxon>Protacanthopterygii</taxon>
        <taxon>Esociformes</taxon>
        <taxon>Umbridae</taxon>
        <taxon>Dallia</taxon>
    </lineage>
</organism>
<evidence type="ECO:0000313" key="1">
    <source>
        <dbReference type="EMBL" id="KAJ7992845.1"/>
    </source>
</evidence>